<sequence length="754" mass="83095">MAYRGGGRGGRGDRGDQQRPPYSGGGRGSPGFVWPPPPSTPRPVPVQYQVPVGYRAPMVLLHQAAYGAPAAVYWAPAPSGPPVSFSPAPRAVAVAQGAPTRASEPASSAPSAAALAKEVEKKLFVSETALAPPAAAAAAAVAAAQGAAASDAEDASDVDLAPVSKKGLAHPARPGVGTVGKSVKVRANQFLVDVADNNLFHYDIGGRNTVLERAFVRNGIPFEVPTIIFGADFTHPPPGEDSASSIAAVVASMDWLEITKYRGLVSAQPHRQEIIEDLFTVSKDPQKGHNVNGGMIRELLIAFRRKTNRRPERIIFYRDGVSEGQFSHVLLHEMDAIRKACASLEEGYLPPVTFVVVQKRHHTRLFPEVHGRRDMTDKSGNILPGTVVDQRICHPTEFDFYMCSHPGIQVAIKPEPKSRATNREVLNELIKLHRKSTLGGKLPAYDGRKSLYTAGSLPFDSEEFMVTLVDPEKEKERVEREYKITIRIAERTDMYHLHQFLRGRQRDMPQETIQVLDVVLRESPSWNYVTVSGSFFSTTFGHRGDIGEGLECWRGYYQSLRPTQMGLSLNIDISATSFFKPVTVVKFVEEFLSIRDTSRPLSDRDLVKIKKALRGVCIETNHQQDQIRRCKITGVTPTPMSQLMFGVSTKVEEHIHRNIATFLVEHACEKRGIWNYDGYAVFLGKVLDDTKLLSNYKICNNCSAEVRGRGRGRAGRLGDHVADRKRKRDVDAENPAKVIASPAKKPKMSFSLKK</sequence>
<accession>A0A3L6SIK3</accession>
<dbReference type="STRING" id="4540.A0A3L6SIK3"/>
<evidence type="ECO:0000259" key="2">
    <source>
        <dbReference type="PROSITE" id="PS50822"/>
    </source>
</evidence>
<dbReference type="InterPro" id="IPR036085">
    <property type="entry name" value="PAZ_dom_sf"/>
</dbReference>
<feature type="compositionally biased region" description="Pro residues" evidence="1">
    <location>
        <begin position="33"/>
        <end position="42"/>
    </location>
</feature>
<feature type="region of interest" description="Disordered" evidence="1">
    <location>
        <begin position="1"/>
        <end position="42"/>
    </location>
</feature>
<dbReference type="PANTHER" id="PTHR22891">
    <property type="entry name" value="EUKARYOTIC TRANSLATION INITIATION FACTOR 2C"/>
    <property type="match status" value="1"/>
</dbReference>
<dbReference type="AlphaFoldDB" id="A0A3L6SIK3"/>
<dbReference type="OrthoDB" id="673267at2759"/>
<protein>
    <submittedName>
        <fullName evidence="3">Protein argonaute MEL1-like</fullName>
    </submittedName>
</protein>
<dbReference type="Gene3D" id="2.170.260.10">
    <property type="entry name" value="paz domain"/>
    <property type="match status" value="1"/>
</dbReference>
<name>A0A3L6SIK3_PANMI</name>
<feature type="domain" description="Piwi" evidence="2">
    <location>
        <begin position="204"/>
        <end position="444"/>
    </location>
</feature>
<dbReference type="PROSITE" id="PS50822">
    <property type="entry name" value="PIWI"/>
    <property type="match status" value="1"/>
</dbReference>
<dbReference type="InterPro" id="IPR036397">
    <property type="entry name" value="RNaseH_sf"/>
</dbReference>
<dbReference type="InterPro" id="IPR014811">
    <property type="entry name" value="ArgoL1"/>
</dbReference>
<comment type="caution">
    <text evidence="3">The sequence shown here is derived from an EMBL/GenBank/DDBJ whole genome shotgun (WGS) entry which is preliminary data.</text>
</comment>
<evidence type="ECO:0000313" key="3">
    <source>
        <dbReference type="EMBL" id="RLN20013.1"/>
    </source>
</evidence>
<evidence type="ECO:0000256" key="1">
    <source>
        <dbReference type="SAM" id="MobiDB-lite"/>
    </source>
</evidence>
<dbReference type="SUPFAM" id="SSF53098">
    <property type="entry name" value="Ribonuclease H-like"/>
    <property type="match status" value="1"/>
</dbReference>
<reference evidence="4" key="1">
    <citation type="journal article" date="2019" name="Nat. Commun.">
        <title>The genome of broomcorn millet.</title>
        <authorList>
            <person name="Zou C."/>
            <person name="Miki D."/>
            <person name="Li D."/>
            <person name="Tang Q."/>
            <person name="Xiao L."/>
            <person name="Rajput S."/>
            <person name="Deng P."/>
            <person name="Jia W."/>
            <person name="Huang R."/>
            <person name="Zhang M."/>
            <person name="Sun Y."/>
            <person name="Hu J."/>
            <person name="Fu X."/>
            <person name="Schnable P.S."/>
            <person name="Li F."/>
            <person name="Zhang H."/>
            <person name="Feng B."/>
            <person name="Zhu X."/>
            <person name="Liu R."/>
            <person name="Schnable J.C."/>
            <person name="Zhu J.-K."/>
            <person name="Zhang H."/>
        </authorList>
    </citation>
    <scope>NUCLEOTIDE SEQUENCE [LARGE SCALE GENOMIC DNA]</scope>
</reference>
<dbReference type="SMART" id="SM00950">
    <property type="entry name" value="Piwi"/>
    <property type="match status" value="1"/>
</dbReference>
<dbReference type="Pfam" id="PF02171">
    <property type="entry name" value="Piwi"/>
    <property type="match status" value="1"/>
</dbReference>
<gene>
    <name evidence="3" type="ORF">C2845_PM02G45110</name>
</gene>
<proteinExistence type="predicted"/>
<dbReference type="InterPro" id="IPR003165">
    <property type="entry name" value="Piwi"/>
</dbReference>
<dbReference type="InterPro" id="IPR012337">
    <property type="entry name" value="RNaseH-like_sf"/>
</dbReference>
<dbReference type="GO" id="GO:0003676">
    <property type="term" value="F:nucleic acid binding"/>
    <property type="evidence" value="ECO:0007669"/>
    <property type="project" value="InterPro"/>
</dbReference>
<dbReference type="Gene3D" id="3.30.420.10">
    <property type="entry name" value="Ribonuclease H-like superfamily/Ribonuclease H"/>
    <property type="match status" value="1"/>
</dbReference>
<dbReference type="SMART" id="SM01163">
    <property type="entry name" value="DUF1785"/>
    <property type="match status" value="1"/>
</dbReference>
<feature type="region of interest" description="Disordered" evidence="1">
    <location>
        <begin position="710"/>
        <end position="754"/>
    </location>
</feature>
<dbReference type="EMBL" id="PQIB02000005">
    <property type="protein sequence ID" value="RLN20013.1"/>
    <property type="molecule type" value="Genomic_DNA"/>
</dbReference>
<feature type="compositionally biased region" description="Basic residues" evidence="1">
    <location>
        <begin position="744"/>
        <end position="754"/>
    </location>
</feature>
<dbReference type="Pfam" id="PF08699">
    <property type="entry name" value="ArgoL1"/>
    <property type="match status" value="1"/>
</dbReference>
<dbReference type="CDD" id="cd02846">
    <property type="entry name" value="PAZ_argonaute_like"/>
    <property type="match status" value="1"/>
</dbReference>
<dbReference type="SUPFAM" id="SSF101690">
    <property type="entry name" value="PAZ domain"/>
    <property type="match status" value="1"/>
</dbReference>
<dbReference type="Proteomes" id="UP000275267">
    <property type="component" value="Unassembled WGS sequence"/>
</dbReference>
<evidence type="ECO:0000313" key="4">
    <source>
        <dbReference type="Proteomes" id="UP000275267"/>
    </source>
</evidence>
<organism evidence="3 4">
    <name type="scientific">Panicum miliaceum</name>
    <name type="common">Proso millet</name>
    <name type="synonym">Broomcorn millet</name>
    <dbReference type="NCBI Taxonomy" id="4540"/>
    <lineage>
        <taxon>Eukaryota</taxon>
        <taxon>Viridiplantae</taxon>
        <taxon>Streptophyta</taxon>
        <taxon>Embryophyta</taxon>
        <taxon>Tracheophyta</taxon>
        <taxon>Spermatophyta</taxon>
        <taxon>Magnoliopsida</taxon>
        <taxon>Liliopsida</taxon>
        <taxon>Poales</taxon>
        <taxon>Poaceae</taxon>
        <taxon>PACMAD clade</taxon>
        <taxon>Panicoideae</taxon>
        <taxon>Panicodae</taxon>
        <taxon>Paniceae</taxon>
        <taxon>Panicinae</taxon>
        <taxon>Panicum</taxon>
        <taxon>Panicum sect. Panicum</taxon>
    </lineage>
</organism>
<keyword evidence="4" id="KW-1185">Reference proteome</keyword>